<comment type="caution">
    <text evidence="2">The sequence shown here is derived from an EMBL/GenBank/DDBJ whole genome shotgun (WGS) entry which is preliminary data.</text>
</comment>
<dbReference type="Proteomes" id="UP000240542">
    <property type="component" value="Unassembled WGS sequence"/>
</dbReference>
<evidence type="ECO:0000259" key="1">
    <source>
        <dbReference type="PROSITE" id="PS51186"/>
    </source>
</evidence>
<dbReference type="Gene3D" id="3.40.630.30">
    <property type="match status" value="1"/>
</dbReference>
<keyword evidence="2" id="KW-0808">Transferase</keyword>
<keyword evidence="3" id="KW-1185">Reference proteome</keyword>
<dbReference type="InterPro" id="IPR000182">
    <property type="entry name" value="GNAT_dom"/>
</dbReference>
<evidence type="ECO:0000313" key="3">
    <source>
        <dbReference type="Proteomes" id="UP000240542"/>
    </source>
</evidence>
<proteinExistence type="predicted"/>
<dbReference type="InterPro" id="IPR016181">
    <property type="entry name" value="Acyl_CoA_acyltransferase"/>
</dbReference>
<accession>A0A2P8DI80</accession>
<feature type="domain" description="N-acetyltransferase" evidence="1">
    <location>
        <begin position="9"/>
        <end position="191"/>
    </location>
</feature>
<protein>
    <submittedName>
        <fullName evidence="2">Acetyltransferase (GNAT) family protein</fullName>
    </submittedName>
</protein>
<reference evidence="2 3" key="1">
    <citation type="submission" date="2018-03" db="EMBL/GenBank/DDBJ databases">
        <title>Genomic Encyclopedia of Archaeal and Bacterial Type Strains, Phase II (KMG-II): from individual species to whole genera.</title>
        <authorList>
            <person name="Goeker M."/>
        </authorList>
    </citation>
    <scope>NUCLEOTIDE SEQUENCE [LARGE SCALE GENOMIC DNA]</scope>
    <source>
        <strain evidence="2 3">DSM 45312</strain>
    </source>
</reference>
<name>A0A2P8DI80_9ACTN</name>
<dbReference type="Pfam" id="PF13508">
    <property type="entry name" value="Acetyltransf_7"/>
    <property type="match status" value="1"/>
</dbReference>
<evidence type="ECO:0000313" key="2">
    <source>
        <dbReference type="EMBL" id="PSK96879.1"/>
    </source>
</evidence>
<dbReference type="GO" id="GO:0016747">
    <property type="term" value="F:acyltransferase activity, transferring groups other than amino-acyl groups"/>
    <property type="evidence" value="ECO:0007669"/>
    <property type="project" value="InterPro"/>
</dbReference>
<dbReference type="EMBL" id="PYGA01000010">
    <property type="protein sequence ID" value="PSK96879.1"/>
    <property type="molecule type" value="Genomic_DNA"/>
</dbReference>
<sequence>MSTGIGTGIELWDLSAPSFLHAVPAFMEIYRAAMDPPADQVQGRRAVMERHSTLPRFHAVAAIALGGTDPGGTAVGFAYGFHGHGGQWWHDVVTEELRRRDPTAVSAWFADSFEIAEVHVHPRWQGIGVGRAVLERLAAARTERTAALSTRTGRTPAHRLYTSAGFVAVLPEFSFPGSPDQPFTIMAARLPLRRSDPVPPAGRSRAWPWTG</sequence>
<gene>
    <name evidence="2" type="ORF">CLV63_110178</name>
</gene>
<dbReference type="AlphaFoldDB" id="A0A2P8DI80"/>
<organism evidence="2 3">
    <name type="scientific">Murinocardiopsis flavida</name>
    <dbReference type="NCBI Taxonomy" id="645275"/>
    <lineage>
        <taxon>Bacteria</taxon>
        <taxon>Bacillati</taxon>
        <taxon>Actinomycetota</taxon>
        <taxon>Actinomycetes</taxon>
        <taxon>Streptosporangiales</taxon>
        <taxon>Nocardiopsidaceae</taxon>
        <taxon>Murinocardiopsis</taxon>
    </lineage>
</organism>
<dbReference type="SUPFAM" id="SSF55729">
    <property type="entry name" value="Acyl-CoA N-acyltransferases (Nat)"/>
    <property type="match status" value="1"/>
</dbReference>
<dbReference type="PROSITE" id="PS51186">
    <property type="entry name" value="GNAT"/>
    <property type="match status" value="1"/>
</dbReference>